<dbReference type="PROSITE" id="PS50850">
    <property type="entry name" value="MFS"/>
    <property type="match status" value="1"/>
</dbReference>
<feature type="transmembrane region" description="Helical" evidence="5">
    <location>
        <begin position="75"/>
        <end position="95"/>
    </location>
</feature>
<protein>
    <submittedName>
        <fullName evidence="7">MFS transporter</fullName>
    </submittedName>
</protein>
<feature type="domain" description="Major facilitator superfamily (MFS) profile" evidence="6">
    <location>
        <begin position="40"/>
        <end position="448"/>
    </location>
</feature>
<dbReference type="InterPro" id="IPR020846">
    <property type="entry name" value="MFS_dom"/>
</dbReference>
<feature type="transmembrane region" description="Helical" evidence="5">
    <location>
        <begin position="269"/>
        <end position="290"/>
    </location>
</feature>
<feature type="transmembrane region" description="Helical" evidence="5">
    <location>
        <begin position="342"/>
        <end position="367"/>
    </location>
</feature>
<dbReference type="Gene3D" id="1.20.1250.20">
    <property type="entry name" value="MFS general substrate transporter like domains"/>
    <property type="match status" value="1"/>
</dbReference>
<proteinExistence type="predicted"/>
<evidence type="ECO:0000256" key="5">
    <source>
        <dbReference type="SAM" id="Phobius"/>
    </source>
</evidence>
<evidence type="ECO:0000259" key="6">
    <source>
        <dbReference type="PROSITE" id="PS50850"/>
    </source>
</evidence>
<dbReference type="InterPro" id="IPR036259">
    <property type="entry name" value="MFS_trans_sf"/>
</dbReference>
<dbReference type="RefSeq" id="WP_408160732.1">
    <property type="nucleotide sequence ID" value="NZ_JAQQFM010000016.1"/>
</dbReference>
<reference evidence="7 8" key="1">
    <citation type="journal article" date="2024" name="Chem. Sci.">
        <title>Discovery of megapolipeptins by genome mining of a Burkholderiales bacteria collection.</title>
        <authorList>
            <person name="Paulo B.S."/>
            <person name="Recchia M.J.J."/>
            <person name="Lee S."/>
            <person name="Fergusson C.H."/>
            <person name="Romanowski S.B."/>
            <person name="Hernandez A."/>
            <person name="Krull N."/>
            <person name="Liu D.Y."/>
            <person name="Cavanagh H."/>
            <person name="Bos A."/>
            <person name="Gray C.A."/>
            <person name="Murphy B.T."/>
            <person name="Linington R.G."/>
            <person name="Eustaquio A.S."/>
        </authorList>
    </citation>
    <scope>NUCLEOTIDE SEQUENCE [LARGE SCALE GENOMIC DNA]</scope>
    <source>
        <strain evidence="7 8">RL21-008-BIB-A</strain>
    </source>
</reference>
<dbReference type="InterPro" id="IPR011701">
    <property type="entry name" value="MFS"/>
</dbReference>
<evidence type="ECO:0000256" key="1">
    <source>
        <dbReference type="ARBA" id="ARBA00022692"/>
    </source>
</evidence>
<feature type="transmembrane region" description="Helical" evidence="5">
    <location>
        <begin position="107"/>
        <end position="126"/>
    </location>
</feature>
<dbReference type="Proteomes" id="UP001629246">
    <property type="component" value="Unassembled WGS sequence"/>
</dbReference>
<accession>A0ABW9AJ51</accession>
<evidence type="ECO:0000313" key="7">
    <source>
        <dbReference type="EMBL" id="MFL9927497.1"/>
    </source>
</evidence>
<name>A0ABW9AJ51_9BURK</name>
<feature type="region of interest" description="Disordered" evidence="4">
    <location>
        <begin position="1"/>
        <end position="20"/>
    </location>
</feature>
<evidence type="ECO:0000256" key="2">
    <source>
        <dbReference type="ARBA" id="ARBA00022989"/>
    </source>
</evidence>
<gene>
    <name evidence="7" type="ORF">PQR62_24700</name>
</gene>
<evidence type="ECO:0000256" key="3">
    <source>
        <dbReference type="ARBA" id="ARBA00023136"/>
    </source>
</evidence>
<keyword evidence="8" id="KW-1185">Reference proteome</keyword>
<evidence type="ECO:0000256" key="4">
    <source>
        <dbReference type="SAM" id="MobiDB-lite"/>
    </source>
</evidence>
<dbReference type="Pfam" id="PF07690">
    <property type="entry name" value="MFS_1"/>
    <property type="match status" value="1"/>
</dbReference>
<feature type="transmembrane region" description="Helical" evidence="5">
    <location>
        <begin position="191"/>
        <end position="215"/>
    </location>
</feature>
<feature type="transmembrane region" description="Helical" evidence="5">
    <location>
        <begin position="165"/>
        <end position="185"/>
    </location>
</feature>
<keyword evidence="3 5" id="KW-0472">Membrane</keyword>
<dbReference type="EMBL" id="JAQQFM010000016">
    <property type="protein sequence ID" value="MFL9927497.1"/>
    <property type="molecule type" value="Genomic_DNA"/>
</dbReference>
<dbReference type="SUPFAM" id="SSF103473">
    <property type="entry name" value="MFS general substrate transporter"/>
    <property type="match status" value="1"/>
</dbReference>
<feature type="transmembrane region" description="Helical" evidence="5">
    <location>
        <begin position="38"/>
        <end position="63"/>
    </location>
</feature>
<feature type="transmembrane region" description="Helical" evidence="5">
    <location>
        <begin position="373"/>
        <end position="392"/>
    </location>
</feature>
<keyword evidence="2 5" id="KW-1133">Transmembrane helix</keyword>
<sequence>MTASRDGAEPPPTPDSSLPAAGLAVPAQHARSPRDSTAAFIVALGVAQIVAWGSTVFLAAVIATPMSTGLGITRGTFFAAFSLSLIVMALCGPRVGRNIDRTGGRSIMLVSSFILAAGLLLLAAVQGTVTLFAAWIVIGVGMALGLYDSAFAAVVHRFRQSARNVIVGVTVVAGFTSTIGWPFSIWLIEHFGWRICCVVWALLNVAIAWPIYLYFINPRRYAKPAVAPIGIAATEVQVVAASGETAAAEAPAAALAAVAEQAQRPRRDLYLLCIFSGATSFVSSAMAAHLPGLLEATGATTVQILMAGMLLGPAQVVSRLLEFGLARRFDFHPLASARLATALHPIACALLAAAPPFAALTSTFAVIHGAGNGMISVARGVLPLSLFGAQAYGAITGTLAIFGRSMQACAPFLFALVLESLGVGWAMLLSSGLSIAASFSLLALRARR</sequence>
<keyword evidence="1 5" id="KW-0812">Transmembrane</keyword>
<evidence type="ECO:0000313" key="8">
    <source>
        <dbReference type="Proteomes" id="UP001629246"/>
    </source>
</evidence>
<feature type="transmembrane region" description="Helical" evidence="5">
    <location>
        <begin position="132"/>
        <end position="153"/>
    </location>
</feature>
<feature type="transmembrane region" description="Helical" evidence="5">
    <location>
        <begin position="424"/>
        <end position="444"/>
    </location>
</feature>
<organism evidence="7 8">
    <name type="scientific">Herbaspirillum lusitanum</name>
    <dbReference type="NCBI Taxonomy" id="213312"/>
    <lineage>
        <taxon>Bacteria</taxon>
        <taxon>Pseudomonadati</taxon>
        <taxon>Pseudomonadota</taxon>
        <taxon>Betaproteobacteria</taxon>
        <taxon>Burkholderiales</taxon>
        <taxon>Oxalobacteraceae</taxon>
        <taxon>Herbaspirillum</taxon>
    </lineage>
</organism>
<comment type="caution">
    <text evidence="7">The sequence shown here is derived from an EMBL/GenBank/DDBJ whole genome shotgun (WGS) entry which is preliminary data.</text>
</comment>